<dbReference type="EMBL" id="FPLJ01000052">
    <property type="protein sequence ID" value="SGY91745.1"/>
    <property type="molecule type" value="Genomic_DNA"/>
</dbReference>
<dbReference type="PATRIC" id="fig|80854.5.peg.4354"/>
<organism evidence="2 4">
    <name type="scientific">Moritella viscosa</name>
    <dbReference type="NCBI Taxonomy" id="80854"/>
    <lineage>
        <taxon>Bacteria</taxon>
        <taxon>Pseudomonadati</taxon>
        <taxon>Pseudomonadota</taxon>
        <taxon>Gammaproteobacteria</taxon>
        <taxon>Alteromonadales</taxon>
        <taxon>Moritellaceae</taxon>
        <taxon>Moritella</taxon>
    </lineage>
</organism>
<evidence type="ECO:0000313" key="3">
    <source>
        <dbReference type="Proteomes" id="UP000182660"/>
    </source>
</evidence>
<dbReference type="STRING" id="80854.MVIS_4104"/>
<dbReference type="Proteomes" id="UP000182660">
    <property type="component" value="Unassembled WGS sequence"/>
</dbReference>
<dbReference type="HOGENOM" id="CLU_153063_1_0_6"/>
<evidence type="ECO:0000313" key="2">
    <source>
        <dbReference type="EMBL" id="SGZ01472.1"/>
    </source>
</evidence>
<dbReference type="RefSeq" id="WP_045112041.1">
    <property type="nucleotide sequence ID" value="NZ_CAWQZC010000152.1"/>
</dbReference>
<reference evidence="2 4" key="2">
    <citation type="submission" date="2016-11" db="EMBL/GenBank/DDBJ databases">
        <authorList>
            <person name="Jaros S."/>
            <person name="Januszkiewicz K."/>
            <person name="Wedrychowicz H."/>
        </authorList>
    </citation>
    <scope>NUCLEOTIDE SEQUENCE [LARGE SCALE GENOMIC DNA]</scope>
    <source>
        <strain evidence="2">NVI 5450</strain>
    </source>
</reference>
<reference evidence="1 3" key="1">
    <citation type="submission" date="2016-11" db="EMBL/GenBank/DDBJ databases">
        <authorList>
            <person name="Klemetsen T."/>
        </authorList>
    </citation>
    <scope>NUCLEOTIDE SEQUENCE [LARGE SCALE GENOMIC DNA]</scope>
    <source>
        <strain evidence="1">MT 2528</strain>
    </source>
</reference>
<dbReference type="AlphaFoldDB" id="A0A090IKU5"/>
<evidence type="ECO:0008006" key="5">
    <source>
        <dbReference type="Google" id="ProtNLM"/>
    </source>
</evidence>
<keyword evidence="3" id="KW-1185">Reference proteome</keyword>
<dbReference type="Proteomes" id="UP000183794">
    <property type="component" value="Unassembled WGS sequence"/>
</dbReference>
<dbReference type="OrthoDB" id="9114861at2"/>
<dbReference type="NCBIfam" id="NF008685">
    <property type="entry name" value="PRK11702.1"/>
    <property type="match status" value="1"/>
</dbReference>
<dbReference type="PANTHER" id="PTHR38778:SF1">
    <property type="entry name" value="CYTOPLASMIC PROTEIN"/>
    <property type="match status" value="1"/>
</dbReference>
<dbReference type="PANTHER" id="PTHR38778">
    <property type="entry name" value="CYTOPLASMIC PROTEIN-RELATED"/>
    <property type="match status" value="1"/>
</dbReference>
<dbReference type="InterPro" id="IPR007416">
    <property type="entry name" value="YggL_50S_bp"/>
</dbReference>
<dbReference type="KEGG" id="mvs:MVIS_4104"/>
<sequence length="112" mass="12933">MAKNRNRRLRKKLRVDEFQELGFDLSWDFPEGITEEQVDAILDGFIAEVIDPNKLAFAADGNLQWDGMICTETHGKCTEEQREQVKTWLEAKGVKNLIVSPLFDLWYGEEGE</sequence>
<proteinExistence type="predicted"/>
<dbReference type="EMBL" id="FPLD01000065">
    <property type="protein sequence ID" value="SGZ01472.1"/>
    <property type="molecule type" value="Genomic_DNA"/>
</dbReference>
<gene>
    <name evidence="1" type="ORF">MT2528_2237</name>
    <name evidence="2" type="ORF">NVI5450_2437</name>
</gene>
<evidence type="ECO:0000313" key="1">
    <source>
        <dbReference type="EMBL" id="SGY91745.1"/>
    </source>
</evidence>
<evidence type="ECO:0000313" key="4">
    <source>
        <dbReference type="Proteomes" id="UP000183794"/>
    </source>
</evidence>
<protein>
    <recommendedName>
        <fullName evidence="5">DUF469 domain-containing protein</fullName>
    </recommendedName>
</protein>
<name>A0A090IKU5_9GAMM</name>
<dbReference type="Pfam" id="PF04320">
    <property type="entry name" value="YggL_50S_bp"/>
    <property type="match status" value="1"/>
</dbReference>
<dbReference type="GO" id="GO:0005829">
    <property type="term" value="C:cytosol"/>
    <property type="evidence" value="ECO:0007669"/>
    <property type="project" value="TreeGrafter"/>
</dbReference>
<dbReference type="GeneID" id="61296096"/>
<accession>A0A090IKU5</accession>